<evidence type="ECO:0000256" key="3">
    <source>
        <dbReference type="ARBA" id="ARBA00022729"/>
    </source>
</evidence>
<reference evidence="6 7" key="1">
    <citation type="submission" date="2021-05" db="EMBL/GenBank/DDBJ databases">
        <title>Complete genome of Nocardioides aquaticus KCTC 9944T isolated from meromictic and hypersaline Ekho Lake, Antarctica.</title>
        <authorList>
            <person name="Hwang K."/>
            <person name="Kim K.M."/>
            <person name="Choe H."/>
        </authorList>
    </citation>
    <scope>NUCLEOTIDE SEQUENCE [LARGE SCALE GENOMIC DNA]</scope>
    <source>
        <strain evidence="6 7">KCTC 9944</strain>
    </source>
</reference>
<dbReference type="EMBL" id="CP075371">
    <property type="protein sequence ID" value="QVT79632.1"/>
    <property type="molecule type" value="Genomic_DNA"/>
</dbReference>
<evidence type="ECO:0000256" key="5">
    <source>
        <dbReference type="SAM" id="SignalP"/>
    </source>
</evidence>
<dbReference type="InterPro" id="IPR050492">
    <property type="entry name" value="Bact_metal-bind_prot9"/>
</dbReference>
<comment type="similarity">
    <text evidence="1">Belongs to the bacterial solute-binding protein 9 family.</text>
</comment>
<protein>
    <submittedName>
        <fullName evidence="6">High-affinity zinc uptake system protein ZnuA</fullName>
    </submittedName>
</protein>
<name>A0ABX8EGJ0_9ACTN</name>
<keyword evidence="7" id="KW-1185">Reference proteome</keyword>
<dbReference type="Pfam" id="PF01297">
    <property type="entry name" value="ZnuA"/>
    <property type="match status" value="1"/>
</dbReference>
<proteinExistence type="inferred from homology"/>
<dbReference type="Gene3D" id="3.40.50.1980">
    <property type="entry name" value="Nitrogenase molybdenum iron protein domain"/>
    <property type="match status" value="2"/>
</dbReference>
<dbReference type="PROSITE" id="PS51257">
    <property type="entry name" value="PROKAR_LIPOPROTEIN"/>
    <property type="match status" value="1"/>
</dbReference>
<dbReference type="RefSeq" id="WP_214059051.1">
    <property type="nucleotide sequence ID" value="NZ_BAAAHS010000102.1"/>
</dbReference>
<dbReference type="SUPFAM" id="SSF53807">
    <property type="entry name" value="Helical backbone' metal receptor"/>
    <property type="match status" value="1"/>
</dbReference>
<evidence type="ECO:0000256" key="4">
    <source>
        <dbReference type="SAM" id="MobiDB-lite"/>
    </source>
</evidence>
<gene>
    <name evidence="6" type="primary">znuA</name>
    <name evidence="6" type="ORF">ENKNEFLB_02015</name>
</gene>
<feature type="signal peptide" evidence="5">
    <location>
        <begin position="1"/>
        <end position="26"/>
    </location>
</feature>
<evidence type="ECO:0000256" key="1">
    <source>
        <dbReference type="ARBA" id="ARBA00011028"/>
    </source>
</evidence>
<dbReference type="InterPro" id="IPR006127">
    <property type="entry name" value="ZnuA-like"/>
</dbReference>
<evidence type="ECO:0000256" key="2">
    <source>
        <dbReference type="ARBA" id="ARBA00022448"/>
    </source>
</evidence>
<feature type="chain" id="PRO_5047113370" evidence="5">
    <location>
        <begin position="27"/>
        <end position="341"/>
    </location>
</feature>
<accession>A0ABX8EGJ0</accession>
<evidence type="ECO:0000313" key="7">
    <source>
        <dbReference type="Proteomes" id="UP000679307"/>
    </source>
</evidence>
<keyword evidence="3 5" id="KW-0732">Signal</keyword>
<evidence type="ECO:0000313" key="6">
    <source>
        <dbReference type="EMBL" id="QVT79632.1"/>
    </source>
</evidence>
<organism evidence="6 7">
    <name type="scientific">Nocardioides aquaticus</name>
    <dbReference type="NCBI Taxonomy" id="160826"/>
    <lineage>
        <taxon>Bacteria</taxon>
        <taxon>Bacillati</taxon>
        <taxon>Actinomycetota</taxon>
        <taxon>Actinomycetes</taxon>
        <taxon>Propionibacteriales</taxon>
        <taxon>Nocardioidaceae</taxon>
        <taxon>Nocardioides</taxon>
    </lineage>
</organism>
<dbReference type="Proteomes" id="UP000679307">
    <property type="component" value="Chromosome"/>
</dbReference>
<sequence length="341" mass="35545">MKSRRLRSLPVLASVALASLTLSSCAAFSDGTASTVEDGGTPQVVAAFYPLEYVASRVAGDRADVSSLTAPGQEPHDLELSVADNATVAGADLVVLEGGLQAAVDEAVGQNAPGEVLDVTDVVELTPLDEEHDHAEEEGHEGETAEEHAEHAGEGHEEDHEGHDHGDLGDLDPHFWLDPTLMADAGDAVAEAMAEVDPDGAEEYAAGAADLRSDLEALDADLQAGLASCERDTIVVSHDAFGYLDRYGLDVEAVAGLSPDAEPNPADLGRLQELIATDGITTVFSERLASPALTESLARDAGVETAVLDPIEGLTEETAEEDYLSLMRSNLEALRAANGCS</sequence>
<keyword evidence="2" id="KW-0813">Transport</keyword>
<dbReference type="PANTHER" id="PTHR42953">
    <property type="entry name" value="HIGH-AFFINITY ZINC UPTAKE SYSTEM PROTEIN ZNUA-RELATED"/>
    <property type="match status" value="1"/>
</dbReference>
<feature type="region of interest" description="Disordered" evidence="4">
    <location>
        <begin position="132"/>
        <end position="172"/>
    </location>
</feature>
<dbReference type="PANTHER" id="PTHR42953:SF3">
    <property type="entry name" value="HIGH-AFFINITY ZINC UPTAKE SYSTEM PROTEIN ZNUA"/>
    <property type="match status" value="1"/>
</dbReference>